<keyword evidence="1" id="KW-0812">Transmembrane</keyword>
<keyword evidence="1" id="KW-0472">Membrane</keyword>
<dbReference type="Proteomes" id="UP000297239">
    <property type="component" value="Unassembled WGS sequence"/>
</dbReference>
<protein>
    <submittedName>
        <fullName evidence="2">Uncharacterized protein</fullName>
    </submittedName>
</protein>
<feature type="transmembrane region" description="Helical" evidence="1">
    <location>
        <begin position="43"/>
        <end position="65"/>
    </location>
</feature>
<evidence type="ECO:0000256" key="1">
    <source>
        <dbReference type="SAM" id="Phobius"/>
    </source>
</evidence>
<dbReference type="AlphaFoldDB" id="A0A6N4PZB1"/>
<reference evidence="2" key="1">
    <citation type="journal article" date="2019" name="PLoS Negl. Trop. Dis.">
        <title>Revisiting the worldwide diversity of Leptospira species in the environment.</title>
        <authorList>
            <person name="Vincent A.T."/>
            <person name="Schiettekatte O."/>
            <person name="Bourhy P."/>
            <person name="Veyrier F.J."/>
            <person name="Picardeau M."/>
        </authorList>
    </citation>
    <scope>NUCLEOTIDE SEQUENCE [LARGE SCALE GENOMIC DNA]</scope>
    <source>
        <strain evidence="2">201800293</strain>
    </source>
</reference>
<evidence type="ECO:0000313" key="2">
    <source>
        <dbReference type="EMBL" id="TGK70618.1"/>
    </source>
</evidence>
<proteinExistence type="predicted"/>
<organism evidence="2 3">
    <name type="scientific">Leptospira kanakyensis</name>
    <dbReference type="NCBI Taxonomy" id="2484968"/>
    <lineage>
        <taxon>Bacteria</taxon>
        <taxon>Pseudomonadati</taxon>
        <taxon>Spirochaetota</taxon>
        <taxon>Spirochaetia</taxon>
        <taxon>Leptospirales</taxon>
        <taxon>Leptospiraceae</taxon>
        <taxon>Leptospira</taxon>
    </lineage>
</organism>
<keyword evidence="3" id="KW-1185">Reference proteome</keyword>
<sequence length="130" mass="15052">MNILAAIIGTLTGIYFIIRAISLEMGSKLEGFYEFDVESYKYIYPIVLITLIINSLYIIASLMLFLKNRAIYKFYLFVVSGQILLEITKIIIFFLIFETEAKLNLIFSGIGIFFSILTAFIIFNKYRKLN</sequence>
<dbReference type="RefSeq" id="WP_135633693.1">
    <property type="nucleotide sequence ID" value="NZ_RQFE01000022.1"/>
</dbReference>
<evidence type="ECO:0000313" key="3">
    <source>
        <dbReference type="Proteomes" id="UP000297239"/>
    </source>
</evidence>
<gene>
    <name evidence="2" type="ORF">EHQ18_09210</name>
</gene>
<comment type="caution">
    <text evidence="2">The sequence shown here is derived from an EMBL/GenBank/DDBJ whole genome shotgun (WGS) entry which is preliminary data.</text>
</comment>
<keyword evidence="1" id="KW-1133">Transmembrane helix</keyword>
<feature type="transmembrane region" description="Helical" evidence="1">
    <location>
        <begin position="103"/>
        <end position="123"/>
    </location>
</feature>
<feature type="transmembrane region" description="Helical" evidence="1">
    <location>
        <begin position="74"/>
        <end position="97"/>
    </location>
</feature>
<dbReference type="EMBL" id="RQFF01000027">
    <property type="protein sequence ID" value="TGK70618.1"/>
    <property type="molecule type" value="Genomic_DNA"/>
</dbReference>
<name>A0A6N4PZB1_9LEPT</name>
<accession>A0A6N4PZB1</accession>